<name>A0A5M8QKM3_9BACT</name>
<keyword evidence="3" id="KW-1185">Reference proteome</keyword>
<keyword evidence="1" id="KW-0732">Signal</keyword>
<organism evidence="2 3">
    <name type="scientific">Dyadobacter flavalbus</name>
    <dbReference type="NCBI Taxonomy" id="2579942"/>
    <lineage>
        <taxon>Bacteria</taxon>
        <taxon>Pseudomonadati</taxon>
        <taxon>Bacteroidota</taxon>
        <taxon>Cytophagia</taxon>
        <taxon>Cytophagales</taxon>
        <taxon>Spirosomataceae</taxon>
        <taxon>Dyadobacter</taxon>
    </lineage>
</organism>
<dbReference type="RefSeq" id="WP_139013986.1">
    <property type="nucleotide sequence ID" value="NZ_VBSN01000066.1"/>
</dbReference>
<dbReference type="AlphaFoldDB" id="A0A5M8QKM3"/>
<dbReference type="InterPro" id="IPR058512">
    <property type="entry name" value="DUF8199"/>
</dbReference>
<evidence type="ECO:0000313" key="2">
    <source>
        <dbReference type="EMBL" id="KAA6436665.1"/>
    </source>
</evidence>
<dbReference type="Pfam" id="PF26622">
    <property type="entry name" value="DUF8199"/>
    <property type="match status" value="1"/>
</dbReference>
<proteinExistence type="predicted"/>
<evidence type="ECO:0000256" key="1">
    <source>
        <dbReference type="SAM" id="SignalP"/>
    </source>
</evidence>
<dbReference type="Proteomes" id="UP000323994">
    <property type="component" value="Unassembled WGS sequence"/>
</dbReference>
<dbReference type="OrthoDB" id="952405at2"/>
<feature type="chain" id="PRO_5024335047" evidence="1">
    <location>
        <begin position="26"/>
        <end position="154"/>
    </location>
</feature>
<feature type="signal peptide" evidence="1">
    <location>
        <begin position="1"/>
        <end position="25"/>
    </location>
</feature>
<gene>
    <name evidence="2" type="ORF">FEM33_21220</name>
</gene>
<comment type="caution">
    <text evidence="2">The sequence shown here is derived from an EMBL/GenBank/DDBJ whole genome shotgun (WGS) entry which is preliminary data.</text>
</comment>
<dbReference type="EMBL" id="VBSN01000066">
    <property type="protein sequence ID" value="KAA6436665.1"/>
    <property type="molecule type" value="Genomic_DNA"/>
</dbReference>
<evidence type="ECO:0000313" key="3">
    <source>
        <dbReference type="Proteomes" id="UP000323994"/>
    </source>
</evidence>
<reference evidence="2 3" key="1">
    <citation type="submission" date="2019-05" db="EMBL/GenBank/DDBJ databases">
        <authorList>
            <person name="Qu J.-H."/>
        </authorList>
    </citation>
    <scope>NUCLEOTIDE SEQUENCE [LARGE SCALE GENOMIC DNA]</scope>
    <source>
        <strain evidence="2 3">NS28</strain>
    </source>
</reference>
<dbReference type="InterPro" id="IPR058060">
    <property type="entry name" value="HYC_CC_PP"/>
</dbReference>
<accession>A0A5M8QKM3</accession>
<protein>
    <submittedName>
        <fullName evidence="2">Uncharacterized protein</fullName>
    </submittedName>
</protein>
<sequence length="154" mass="17705">MKNNLHRSVTILMAFLVLLSSTGFAFTEHQCMMRGKSVQFVSDKKPESCKPKVVSSCCAKSKLLKEAKGTFFKKTDCCKDNQKFEKLDVLSGNAQLLAKWLKSFQEGIFWKVNSYAFLQSEWIFPDHEEIAFHKSFSSLLHGRSMRCFIQSFLI</sequence>
<dbReference type="NCBIfam" id="NF047658">
    <property type="entry name" value="HYC_CC_PP"/>
    <property type="match status" value="1"/>
</dbReference>